<evidence type="ECO:0000256" key="7">
    <source>
        <dbReference type="ARBA" id="ARBA00023211"/>
    </source>
</evidence>
<proteinExistence type="predicted"/>
<comment type="cofactor">
    <cofactor evidence="11">
        <name>Mn(2+)</name>
        <dbReference type="ChEBI" id="CHEBI:29035"/>
    </cofactor>
    <text evidence="11">Binds 2 manganese ions per subunit.</text>
</comment>
<dbReference type="GO" id="GO:0003909">
    <property type="term" value="F:DNA ligase activity"/>
    <property type="evidence" value="ECO:0007669"/>
    <property type="project" value="TreeGrafter"/>
</dbReference>
<feature type="binding site" evidence="11">
    <location>
        <position position="160"/>
    </location>
    <ligand>
        <name>Mn(2+)</name>
        <dbReference type="ChEBI" id="CHEBI:29035"/>
        <label>2</label>
    </ligand>
</feature>
<accession>A0A6J4RVD3</accession>
<keyword evidence="3 11" id="KW-0479">Metal-binding</keyword>
<dbReference type="InterPro" id="IPR052915">
    <property type="entry name" value="RtcB-like"/>
</dbReference>
<dbReference type="AlphaFoldDB" id="A0A6J4RVD3"/>
<keyword evidence="5" id="KW-0692">RNA repair</keyword>
<dbReference type="GO" id="GO:0042245">
    <property type="term" value="P:RNA repair"/>
    <property type="evidence" value="ECO:0007669"/>
    <property type="project" value="UniProtKB-KW"/>
</dbReference>
<dbReference type="GO" id="GO:0006281">
    <property type="term" value="P:DNA repair"/>
    <property type="evidence" value="ECO:0007669"/>
    <property type="project" value="TreeGrafter"/>
</dbReference>
<keyword evidence="2 12" id="KW-0436">Ligase</keyword>
<feature type="binding site" evidence="10">
    <location>
        <position position="286"/>
    </location>
    <ligand>
        <name>GMP</name>
        <dbReference type="ChEBI" id="CHEBI:58115"/>
    </ligand>
</feature>
<dbReference type="PANTHER" id="PTHR43749">
    <property type="entry name" value="RNA-SPLICING LIGASE RTCB"/>
    <property type="match status" value="1"/>
</dbReference>
<evidence type="ECO:0000256" key="3">
    <source>
        <dbReference type="ARBA" id="ARBA00022723"/>
    </source>
</evidence>
<feature type="binding site" evidence="11">
    <location>
        <position position="64"/>
    </location>
    <ligand>
        <name>Mn(2+)</name>
        <dbReference type="ChEBI" id="CHEBI:29035"/>
        <label>1</label>
    </ligand>
</feature>
<evidence type="ECO:0000256" key="1">
    <source>
        <dbReference type="ARBA" id="ARBA00012726"/>
    </source>
</evidence>
<keyword evidence="4 10" id="KW-0547">Nucleotide-binding</keyword>
<dbReference type="InterPro" id="IPR001233">
    <property type="entry name" value="RtcB"/>
</dbReference>
<gene>
    <name evidence="12" type="ORF">AVDCRST_MAG53-521</name>
</gene>
<comment type="catalytic activity">
    <reaction evidence="8">
        <text>a 3'-end 3'-phospho-ribonucleotide-RNA + a 5'-end dephospho-ribonucleoside-RNA + GTP = a ribonucleotidyl-ribonucleotide-RNA + GMP + diphosphate</text>
        <dbReference type="Rhea" id="RHEA:68076"/>
        <dbReference type="Rhea" id="RHEA-COMP:10463"/>
        <dbReference type="Rhea" id="RHEA-COMP:13936"/>
        <dbReference type="Rhea" id="RHEA-COMP:17355"/>
        <dbReference type="ChEBI" id="CHEBI:33019"/>
        <dbReference type="ChEBI" id="CHEBI:37565"/>
        <dbReference type="ChEBI" id="CHEBI:58115"/>
        <dbReference type="ChEBI" id="CHEBI:83062"/>
        <dbReference type="ChEBI" id="CHEBI:138284"/>
        <dbReference type="ChEBI" id="CHEBI:173118"/>
        <dbReference type="EC" id="6.5.1.8"/>
    </reaction>
</comment>
<dbReference type="InterPro" id="IPR036025">
    <property type="entry name" value="RtcB-like_sf"/>
</dbReference>
<sequence length="445" mass="48017">MTEIPITVRGDIEARAVAQLRRCAEAGDAVAAALCADAHVGYSQPIGGVVAYPEHISPSGVGYDIGCGNKAVRTPLRVEDVRGELPRIMDEIFDRISFGMGRKNDEPVDHPVLDAIFRADFHPQRKLFQSARNQLGTVGAGNHYVDLFAGDDGQVWVGVHFGSRGFGHKTASGFLSLAAGGRFDERSPDGEMDSPPVLLEVASGLGQSYIAAMTLAGDYAYAGRDVVVDRVLEILGTASEYEVHNHHNYAWRESVGGVDAWVIRKGCTPAFPGQEGFVGATMGEDSVILRGTDDPDGAALLHSTVHGAGRVMSRTQAAGRLGKRAECTERDCDTWVTWGAYRHERERRGLGEREPFTLCARHPEGRMTKRRGRIKEGRIDFVTVQEALVSAGVELRGGAADEAPAAYKRLDEVLAAQGPSVEVLHRLTPIGVAMAAPDTYDPFKD</sequence>
<feature type="binding site" evidence="10">
    <location>
        <begin position="247"/>
        <end position="248"/>
    </location>
    <ligand>
        <name>GMP</name>
        <dbReference type="ChEBI" id="CHEBI:58115"/>
    </ligand>
</feature>
<feature type="active site" description="GMP-histidine intermediate" evidence="9">
    <location>
        <position position="306"/>
    </location>
</feature>
<protein>
    <recommendedName>
        <fullName evidence="1">3'-phosphate/5'-hydroxy nucleic acid ligase</fullName>
        <ecNumber evidence="1">6.5.1.8</ecNumber>
    </recommendedName>
</protein>
<organism evidence="12">
    <name type="scientific">uncultured Solirubrobacteraceae bacterium</name>
    <dbReference type="NCBI Taxonomy" id="1162706"/>
    <lineage>
        <taxon>Bacteria</taxon>
        <taxon>Bacillati</taxon>
        <taxon>Actinomycetota</taxon>
        <taxon>Thermoleophilia</taxon>
        <taxon>Solirubrobacterales</taxon>
        <taxon>Solirubrobacteraceae</taxon>
        <taxon>environmental samples</taxon>
    </lineage>
</organism>
<dbReference type="EMBL" id="CADCVR010000021">
    <property type="protein sequence ID" value="CAA9479939.1"/>
    <property type="molecule type" value="Genomic_DNA"/>
</dbReference>
<dbReference type="EC" id="6.5.1.8" evidence="1"/>
<evidence type="ECO:0000256" key="6">
    <source>
        <dbReference type="ARBA" id="ARBA00023134"/>
    </source>
</evidence>
<dbReference type="GO" id="GO:0170057">
    <property type="term" value="F:RNA ligase (GTP) activity"/>
    <property type="evidence" value="ECO:0007669"/>
    <property type="project" value="UniProtKB-EC"/>
</dbReference>
<feature type="binding site" evidence="10">
    <location>
        <begin position="306"/>
        <end position="309"/>
    </location>
    <ligand>
        <name>GMP</name>
        <dbReference type="ChEBI" id="CHEBI:58115"/>
    </ligand>
</feature>
<evidence type="ECO:0000256" key="5">
    <source>
        <dbReference type="ARBA" id="ARBA00022800"/>
    </source>
</evidence>
<dbReference type="SUPFAM" id="SSF103365">
    <property type="entry name" value="Hypothetical protein PH1602"/>
    <property type="match status" value="2"/>
</dbReference>
<dbReference type="GO" id="GO:0030145">
    <property type="term" value="F:manganese ion binding"/>
    <property type="evidence" value="ECO:0007669"/>
    <property type="project" value="TreeGrafter"/>
</dbReference>
<dbReference type="Pfam" id="PF01139">
    <property type="entry name" value="RtcB"/>
    <property type="match status" value="2"/>
</dbReference>
<evidence type="ECO:0000256" key="4">
    <source>
        <dbReference type="ARBA" id="ARBA00022741"/>
    </source>
</evidence>
<keyword evidence="6 10" id="KW-0342">GTP-binding</keyword>
<feature type="binding site" evidence="11">
    <location>
        <position position="143"/>
    </location>
    <ligand>
        <name>Mn(2+)</name>
        <dbReference type="ChEBI" id="CHEBI:29035"/>
        <label>1</label>
    </ligand>
</feature>
<evidence type="ECO:0000256" key="11">
    <source>
        <dbReference type="PIRSR" id="PIRSR601233-3"/>
    </source>
</evidence>
<evidence type="ECO:0000256" key="9">
    <source>
        <dbReference type="PIRSR" id="PIRSR601233-1"/>
    </source>
</evidence>
<dbReference type="GO" id="GO:0006396">
    <property type="term" value="P:RNA processing"/>
    <property type="evidence" value="ECO:0007669"/>
    <property type="project" value="InterPro"/>
</dbReference>
<feature type="binding site" evidence="10">
    <location>
        <begin position="279"/>
        <end position="282"/>
    </location>
    <ligand>
        <name>GMP</name>
        <dbReference type="ChEBI" id="CHEBI:58115"/>
    </ligand>
</feature>
<reference evidence="12" key="1">
    <citation type="submission" date="2020-02" db="EMBL/GenBank/DDBJ databases">
        <authorList>
            <person name="Meier V. D."/>
        </authorList>
    </citation>
    <scope>NUCLEOTIDE SEQUENCE</scope>
    <source>
        <strain evidence="12">AVDCRST_MAG53</strain>
    </source>
</reference>
<dbReference type="PANTHER" id="PTHR43749:SF2">
    <property type="entry name" value="RNA-SPLICING LIGASE RTCB"/>
    <property type="match status" value="1"/>
</dbReference>
<name>A0A6J4RVD3_9ACTN</name>
<dbReference type="GO" id="GO:0005525">
    <property type="term" value="F:GTP binding"/>
    <property type="evidence" value="ECO:0007669"/>
    <property type="project" value="UniProtKB-KW"/>
</dbReference>
<evidence type="ECO:0000256" key="10">
    <source>
        <dbReference type="PIRSR" id="PIRSR601233-2"/>
    </source>
</evidence>
<evidence type="ECO:0000256" key="2">
    <source>
        <dbReference type="ARBA" id="ARBA00022598"/>
    </source>
</evidence>
<evidence type="ECO:0000256" key="8">
    <source>
        <dbReference type="ARBA" id="ARBA00047746"/>
    </source>
</evidence>
<feature type="binding site" evidence="11">
    <location>
        <position position="247"/>
    </location>
    <ligand>
        <name>Mn(2+)</name>
        <dbReference type="ChEBI" id="CHEBI:29035"/>
        <label>2</label>
    </ligand>
</feature>
<keyword evidence="7 11" id="KW-0464">Manganese</keyword>
<evidence type="ECO:0000313" key="12">
    <source>
        <dbReference type="EMBL" id="CAA9479939.1"/>
    </source>
</evidence>
<dbReference type="Gene3D" id="3.90.1860.10">
    <property type="entry name" value="tRNA-splicing ligase RtcB"/>
    <property type="match status" value="2"/>
</dbReference>